<dbReference type="AlphaFoldDB" id="A0A423DUD6"/>
<keyword evidence="3" id="KW-1185">Reference proteome</keyword>
<dbReference type="RefSeq" id="WP_123565616.1">
    <property type="nucleotide sequence ID" value="NZ_MOAM01000015.1"/>
</dbReference>
<dbReference type="PANTHER" id="PTHR36302:SF1">
    <property type="entry name" value="COPPER CHAPERONE PCU(A)C"/>
    <property type="match status" value="1"/>
</dbReference>
<dbReference type="InterPro" id="IPR007410">
    <property type="entry name" value="LpqE-like"/>
</dbReference>
<comment type="caution">
    <text evidence="2">The sequence shown here is derived from an EMBL/GenBank/DDBJ whole genome shotgun (WGS) entry which is preliminary data.</text>
</comment>
<proteinExistence type="predicted"/>
<protein>
    <submittedName>
        <fullName evidence="2">Transporter</fullName>
    </submittedName>
</protein>
<evidence type="ECO:0000256" key="1">
    <source>
        <dbReference type="SAM" id="SignalP"/>
    </source>
</evidence>
<dbReference type="EMBL" id="MOAM01000015">
    <property type="protein sequence ID" value="ROL75654.1"/>
    <property type="molecule type" value="Genomic_DNA"/>
</dbReference>
<sequence>MLRNPVKRTLAALALIGLALPAMAETTVSDAWARATVPNQKSSGAFMTLTASTDSKLLSVASPVARTVQVHQMTMENDVMKMGEVDSLPLPAGKAVSLDPNGYHVMLMDLNQQLKEGEQVPLTLVVEDAKGVKQSIEVKAPVRALNAQVMQGHDHQPMQH</sequence>
<dbReference type="Proteomes" id="UP000285286">
    <property type="component" value="Unassembled WGS sequence"/>
</dbReference>
<dbReference type="SUPFAM" id="SSF110087">
    <property type="entry name" value="DR1885-like metal-binding protein"/>
    <property type="match status" value="1"/>
</dbReference>
<evidence type="ECO:0000313" key="3">
    <source>
        <dbReference type="Proteomes" id="UP000285286"/>
    </source>
</evidence>
<dbReference type="InterPro" id="IPR036182">
    <property type="entry name" value="PCuAC_sf"/>
</dbReference>
<keyword evidence="1" id="KW-0732">Signal</keyword>
<feature type="signal peptide" evidence="1">
    <location>
        <begin position="1"/>
        <end position="24"/>
    </location>
</feature>
<gene>
    <name evidence="2" type="ORF">BHU25_09670</name>
</gene>
<feature type="chain" id="PRO_5019189396" evidence="1">
    <location>
        <begin position="25"/>
        <end position="160"/>
    </location>
</feature>
<accession>A0A423DUD6</accession>
<organism evidence="2 3">
    <name type="scientific">Pseudomonas vranovensis</name>
    <dbReference type="NCBI Taxonomy" id="321661"/>
    <lineage>
        <taxon>Bacteria</taxon>
        <taxon>Pseudomonadati</taxon>
        <taxon>Pseudomonadota</taxon>
        <taxon>Gammaproteobacteria</taxon>
        <taxon>Pseudomonadales</taxon>
        <taxon>Pseudomonadaceae</taxon>
        <taxon>Pseudomonas</taxon>
    </lineage>
</organism>
<dbReference type="InterPro" id="IPR058248">
    <property type="entry name" value="Lxx211020-like"/>
</dbReference>
<name>A0A423DUD6_9PSED</name>
<evidence type="ECO:0000313" key="2">
    <source>
        <dbReference type="EMBL" id="ROL75654.1"/>
    </source>
</evidence>
<dbReference type="Gene3D" id="2.60.40.1890">
    <property type="entry name" value="PCu(A)C copper chaperone"/>
    <property type="match status" value="1"/>
</dbReference>
<dbReference type="PANTHER" id="PTHR36302">
    <property type="entry name" value="BLR7088 PROTEIN"/>
    <property type="match status" value="1"/>
</dbReference>
<reference evidence="2 3" key="1">
    <citation type="submission" date="2016-10" db="EMBL/GenBank/DDBJ databases">
        <title>Comparative genome analysis of multiple Pseudomonas spp. focuses on biocontrol and plant growth promoting traits.</title>
        <authorList>
            <person name="Tao X.-Y."/>
            <person name="Taylor C.G."/>
        </authorList>
    </citation>
    <scope>NUCLEOTIDE SEQUENCE [LARGE SCALE GENOMIC DNA]</scope>
    <source>
        <strain evidence="2 3">15D11</strain>
    </source>
</reference>
<dbReference type="Pfam" id="PF04314">
    <property type="entry name" value="PCuAC"/>
    <property type="match status" value="1"/>
</dbReference>